<dbReference type="InterPro" id="IPR018580">
    <property type="entry name" value="Uncharacterised_YfhO"/>
</dbReference>
<feature type="transmembrane region" description="Helical" evidence="1">
    <location>
        <begin position="144"/>
        <end position="162"/>
    </location>
</feature>
<feature type="transmembrane region" description="Helical" evidence="1">
    <location>
        <begin position="305"/>
        <end position="324"/>
    </location>
</feature>
<keyword evidence="1" id="KW-0812">Transmembrane</keyword>
<dbReference type="PANTHER" id="PTHR38454:SF1">
    <property type="entry name" value="INTEGRAL MEMBRANE PROTEIN"/>
    <property type="match status" value="1"/>
</dbReference>
<dbReference type="Proteomes" id="UP001597427">
    <property type="component" value="Unassembled WGS sequence"/>
</dbReference>
<reference evidence="3" key="1">
    <citation type="journal article" date="2019" name="Int. J. Syst. Evol. Microbiol.">
        <title>The Global Catalogue of Microorganisms (GCM) 10K type strain sequencing project: providing services to taxonomists for standard genome sequencing and annotation.</title>
        <authorList>
            <consortium name="The Broad Institute Genomics Platform"/>
            <consortium name="The Broad Institute Genome Sequencing Center for Infectious Disease"/>
            <person name="Wu L."/>
            <person name="Ma J."/>
        </authorList>
    </citation>
    <scope>NUCLEOTIDE SEQUENCE [LARGE SCALE GENOMIC DNA]</scope>
    <source>
        <strain evidence="3">TISTR 932</strain>
    </source>
</reference>
<dbReference type="Pfam" id="PF09586">
    <property type="entry name" value="YfhO"/>
    <property type="match status" value="1"/>
</dbReference>
<feature type="transmembrane region" description="Helical" evidence="1">
    <location>
        <begin position="82"/>
        <end position="106"/>
    </location>
</feature>
<proteinExistence type="predicted"/>
<feature type="transmembrane region" description="Helical" evidence="1">
    <location>
        <begin position="331"/>
        <end position="353"/>
    </location>
</feature>
<keyword evidence="3" id="KW-1185">Reference proteome</keyword>
<feature type="transmembrane region" description="Helical" evidence="1">
    <location>
        <begin position="365"/>
        <end position="388"/>
    </location>
</feature>
<feature type="transmembrane region" description="Helical" evidence="1">
    <location>
        <begin position="234"/>
        <end position="256"/>
    </location>
</feature>
<feature type="transmembrane region" description="Helical" evidence="1">
    <location>
        <begin position="112"/>
        <end position="132"/>
    </location>
</feature>
<comment type="caution">
    <text evidence="2">The sequence shown here is derived from an EMBL/GenBank/DDBJ whole genome shotgun (WGS) entry which is preliminary data.</text>
</comment>
<dbReference type="RefSeq" id="WP_379981180.1">
    <property type="nucleotide sequence ID" value="NZ_JBHUMO010000043.1"/>
</dbReference>
<feature type="transmembrane region" description="Helical" evidence="1">
    <location>
        <begin position="459"/>
        <end position="479"/>
    </location>
</feature>
<organism evidence="2 3">
    <name type="scientific">Enterococcus camelliae</name>
    <dbReference type="NCBI Taxonomy" id="453959"/>
    <lineage>
        <taxon>Bacteria</taxon>
        <taxon>Bacillati</taxon>
        <taxon>Bacillota</taxon>
        <taxon>Bacilli</taxon>
        <taxon>Lactobacillales</taxon>
        <taxon>Enterococcaceae</taxon>
        <taxon>Enterococcus</taxon>
    </lineage>
</organism>
<feature type="transmembrane region" description="Helical" evidence="1">
    <location>
        <begin position="874"/>
        <end position="894"/>
    </location>
</feature>
<feature type="transmembrane region" description="Helical" evidence="1">
    <location>
        <begin position="189"/>
        <end position="222"/>
    </location>
</feature>
<protein>
    <submittedName>
        <fullName evidence="2">YfhO family protein</fullName>
    </submittedName>
</protein>
<dbReference type="PANTHER" id="PTHR38454">
    <property type="entry name" value="INTEGRAL MEMBRANE PROTEIN-RELATED"/>
    <property type="match status" value="1"/>
</dbReference>
<feature type="transmembrane region" description="Helical" evidence="1">
    <location>
        <begin position="433"/>
        <end position="452"/>
    </location>
</feature>
<evidence type="ECO:0000256" key="1">
    <source>
        <dbReference type="SAM" id="Phobius"/>
    </source>
</evidence>
<evidence type="ECO:0000313" key="2">
    <source>
        <dbReference type="EMBL" id="MFD2729121.1"/>
    </source>
</evidence>
<keyword evidence="1" id="KW-1133">Transmembrane helix</keyword>
<accession>A0ABW5TJ07</accession>
<dbReference type="EMBL" id="JBHUMO010000043">
    <property type="protein sequence ID" value="MFD2729121.1"/>
    <property type="molecule type" value="Genomic_DNA"/>
</dbReference>
<evidence type="ECO:0000313" key="3">
    <source>
        <dbReference type="Proteomes" id="UP001597427"/>
    </source>
</evidence>
<sequence>MKNKSLISYRASKFLTILIIYLLMIYQKNFFQDVTFTYTNLMYVFQPFDSLRKEVIGPWLSDPADNVLPIAFSSIHKGIFTFWLSNIGIGMPQSMSIYLFFMNYFYLLPLEIAQIAISIVKVSIAFGTMYALLRRYGTRQVSALFSALVYSGSSTMVMWQGWPHSDVTMLAPLLFLVMDVLTEKFSINYLLLGVVVLFSMLVAGMPTYVAYFMYLLGIYVLFYGLKYHRKNYRVLSIYFGSFAVIVILATILSLPYTVDLLNTVGGNGYNASRKNLSANSLSLDYLRTLYFPYIRDGLSIHINEATLYTGIISVIILPLSIWTSRKQPKQAFYLGALIVVMFFMFSDLLYPIYKHLPLVNTSIRYRLIVLINFCLSINLGFTIEQVIIDQKNDVKIKISKIILSITGITTFILSYNRISKYVISDTLNDQLDLIRFISIISFGLLILIIIIDRKSLKKLFIGCLLLLTMWDISNFASYYTPGVRNDASVIPKATDSITFIQDNTENNEKIAPVGEWNFFASSNVYYGIRDVRGHNFVYTNNDIKTYYEAIDSNVYTTPTRVAFKEIENENLLKYMGVKYTLDTIDNFSDRVGSKGGVKPVAILENGDSFTQTFFATKDDLSNIRLFVGTYGQKFSDQDSLDFTLTDKQSNLEIRKLNISLKNQKDNAYIDFPFDTIQNSENREFLITVQSNVKTKKRIAFYGSNQQVYDGVLNNNLNTDNIVLLPIYLRSNQRLGNDGLVTTEFDDYSNQIQLTDTAFTFNSRKQLLNYMKANYEKTSVFFSENDAYPIVDNRQKLSDKEKISKYKENDDGTISFNVITNESRIVLVNEYYDSNWTAYIDGKKTNVYRGNGIFRAIKVSSGKHTVVLKYENKSMIRYLFITFGTFICLVVLWFYRKRVEAWINYY</sequence>
<gene>
    <name evidence="2" type="ORF">ACFSR0_06765</name>
</gene>
<name>A0ABW5TJ07_9ENTE</name>
<keyword evidence="1" id="KW-0472">Membrane</keyword>
<feature type="transmembrane region" description="Helical" evidence="1">
    <location>
        <begin position="400"/>
        <end position="418"/>
    </location>
</feature>